<dbReference type="InterPro" id="IPR008000">
    <property type="entry name" value="Rham/fucose_mutarotase"/>
</dbReference>
<dbReference type="Pfam" id="PF05336">
    <property type="entry name" value="rhaM"/>
    <property type="match status" value="1"/>
</dbReference>
<accession>A0A1Y2EZ66</accession>
<keyword evidence="2" id="KW-1185">Reference proteome</keyword>
<sequence>MVKRVCQIIKVKPERFEEYCKVHDEVWPGVLAALGKAHFTDYSIHYDPIHSLLIANFKWTGEDWDADMEGVARDEETRRWWKMTDSMQESLVPGAKGSGEEGGWWLDLKEVFRYEGQV</sequence>
<dbReference type="OrthoDB" id="9981546at2759"/>
<proteinExistence type="predicted"/>
<name>A0A1Y2EZ66_9BASI</name>
<dbReference type="STRING" id="106004.A0A1Y2EZ66"/>
<dbReference type="Proteomes" id="UP000193467">
    <property type="component" value="Unassembled WGS sequence"/>
</dbReference>
<dbReference type="SUPFAM" id="SSF54909">
    <property type="entry name" value="Dimeric alpha+beta barrel"/>
    <property type="match status" value="1"/>
</dbReference>
<dbReference type="GO" id="GO:0016857">
    <property type="term" value="F:racemase and epimerase activity, acting on carbohydrates and derivatives"/>
    <property type="evidence" value="ECO:0007669"/>
    <property type="project" value="InterPro"/>
</dbReference>
<dbReference type="InParanoid" id="A0A1Y2EZ66"/>
<gene>
    <name evidence="1" type="ORF">BCR35DRAFT_267307</name>
</gene>
<dbReference type="InterPro" id="IPR011008">
    <property type="entry name" value="Dimeric_a/b-barrel"/>
</dbReference>
<organism evidence="1 2">
    <name type="scientific">Leucosporidium creatinivorum</name>
    <dbReference type="NCBI Taxonomy" id="106004"/>
    <lineage>
        <taxon>Eukaryota</taxon>
        <taxon>Fungi</taxon>
        <taxon>Dikarya</taxon>
        <taxon>Basidiomycota</taxon>
        <taxon>Pucciniomycotina</taxon>
        <taxon>Microbotryomycetes</taxon>
        <taxon>Leucosporidiales</taxon>
        <taxon>Leucosporidium</taxon>
    </lineage>
</organism>
<evidence type="ECO:0000313" key="1">
    <source>
        <dbReference type="EMBL" id="ORY76873.1"/>
    </source>
</evidence>
<evidence type="ECO:0000313" key="2">
    <source>
        <dbReference type="Proteomes" id="UP000193467"/>
    </source>
</evidence>
<dbReference type="PANTHER" id="PTHR34389">
    <property type="entry name" value="L-RHAMNOSE MUTAROTASE"/>
    <property type="match status" value="1"/>
</dbReference>
<dbReference type="Gene3D" id="3.30.70.100">
    <property type="match status" value="1"/>
</dbReference>
<dbReference type="EMBL" id="MCGR01000033">
    <property type="protein sequence ID" value="ORY76873.1"/>
    <property type="molecule type" value="Genomic_DNA"/>
</dbReference>
<reference evidence="1 2" key="1">
    <citation type="submission" date="2016-07" db="EMBL/GenBank/DDBJ databases">
        <title>Pervasive Adenine N6-methylation of Active Genes in Fungi.</title>
        <authorList>
            <consortium name="DOE Joint Genome Institute"/>
            <person name="Mondo S.J."/>
            <person name="Dannebaum R.O."/>
            <person name="Kuo R.C."/>
            <person name="Labutti K."/>
            <person name="Haridas S."/>
            <person name="Kuo A."/>
            <person name="Salamov A."/>
            <person name="Ahrendt S.R."/>
            <person name="Lipzen A."/>
            <person name="Sullivan W."/>
            <person name="Andreopoulos W.B."/>
            <person name="Clum A."/>
            <person name="Lindquist E."/>
            <person name="Daum C."/>
            <person name="Ramamoorthy G.K."/>
            <person name="Gryganskyi A."/>
            <person name="Culley D."/>
            <person name="Magnuson J.K."/>
            <person name="James T.Y."/>
            <person name="O'Malley M.A."/>
            <person name="Stajich J.E."/>
            <person name="Spatafora J.W."/>
            <person name="Visel A."/>
            <person name="Grigoriev I.V."/>
        </authorList>
    </citation>
    <scope>NUCLEOTIDE SEQUENCE [LARGE SCALE GENOMIC DNA]</scope>
    <source>
        <strain evidence="1 2">62-1032</strain>
    </source>
</reference>
<dbReference type="PANTHER" id="PTHR34389:SF2">
    <property type="entry name" value="L-RHAMNOSE MUTAROTASE"/>
    <property type="match status" value="1"/>
</dbReference>
<comment type="caution">
    <text evidence="1">The sequence shown here is derived from an EMBL/GenBank/DDBJ whole genome shotgun (WGS) entry which is preliminary data.</text>
</comment>
<dbReference type="AlphaFoldDB" id="A0A1Y2EZ66"/>
<protein>
    <submittedName>
        <fullName evidence="1">Rhamnose mutarotase</fullName>
    </submittedName>
</protein>